<keyword evidence="3" id="KW-1185">Reference proteome</keyword>
<dbReference type="Proteomes" id="UP000516052">
    <property type="component" value="Chromosome"/>
</dbReference>
<sequence>MPGAGRVWLVAQFPAPLADLPPLHRLCVRAVGLPRRRSRSGLHELTALTFLDHGLRLDQTAAALFTRPDTVRYRLARLQRITGGSPGSGAGGHAQTPRRWWALTTWLGGDGKTPGVRPGARDTLAP</sequence>
<evidence type="ECO:0000313" key="2">
    <source>
        <dbReference type="EMBL" id="QNP74315.1"/>
    </source>
</evidence>
<dbReference type="Pfam" id="PF13556">
    <property type="entry name" value="HTH_30"/>
    <property type="match status" value="1"/>
</dbReference>
<dbReference type="Gene3D" id="1.10.10.2840">
    <property type="entry name" value="PucR C-terminal helix-turn-helix domain"/>
    <property type="match status" value="1"/>
</dbReference>
<reference evidence="2 3" key="1">
    <citation type="submission" date="2020-08" db="EMBL/GenBank/DDBJ databases">
        <title>A novel species.</title>
        <authorList>
            <person name="Gao J."/>
        </authorList>
    </citation>
    <scope>NUCLEOTIDE SEQUENCE [LARGE SCALE GENOMIC DNA]</scope>
    <source>
        <strain evidence="2 3">CRXT-G-22</strain>
    </source>
</reference>
<accession>A0A7H0INE9</accession>
<protein>
    <submittedName>
        <fullName evidence="2">Helix-turn-helix domain-containing protein</fullName>
    </submittedName>
</protein>
<gene>
    <name evidence="2" type="ORF">IAG44_35910</name>
</gene>
<name>A0A7H0INE9_9ACTN</name>
<proteinExistence type="predicted"/>
<dbReference type="KEGG" id="sroi:IAG44_35910"/>
<dbReference type="AlphaFoldDB" id="A0A7H0INE9"/>
<evidence type="ECO:0000259" key="1">
    <source>
        <dbReference type="Pfam" id="PF13556"/>
    </source>
</evidence>
<evidence type="ECO:0000313" key="3">
    <source>
        <dbReference type="Proteomes" id="UP000516052"/>
    </source>
</evidence>
<dbReference type="EMBL" id="CP060828">
    <property type="protein sequence ID" value="QNP74315.1"/>
    <property type="molecule type" value="Genomic_DNA"/>
</dbReference>
<dbReference type="RefSeq" id="WP_187751240.1">
    <property type="nucleotide sequence ID" value="NZ_CP060828.1"/>
</dbReference>
<feature type="domain" description="PucR C-terminal helix-turn-helix" evidence="1">
    <location>
        <begin position="46"/>
        <end position="88"/>
    </location>
</feature>
<dbReference type="InterPro" id="IPR042070">
    <property type="entry name" value="PucR_C-HTH_sf"/>
</dbReference>
<organism evidence="2 3">
    <name type="scientific">Streptomyces roseirectus</name>
    <dbReference type="NCBI Taxonomy" id="2768066"/>
    <lineage>
        <taxon>Bacteria</taxon>
        <taxon>Bacillati</taxon>
        <taxon>Actinomycetota</taxon>
        <taxon>Actinomycetes</taxon>
        <taxon>Kitasatosporales</taxon>
        <taxon>Streptomycetaceae</taxon>
        <taxon>Streptomyces</taxon>
    </lineage>
</organism>
<dbReference type="InterPro" id="IPR025736">
    <property type="entry name" value="PucR_C-HTH_dom"/>
</dbReference>